<proteinExistence type="predicted"/>
<accession>A0ABQ4XJS4</accession>
<reference evidence="1" key="1">
    <citation type="journal article" date="2022" name="Int. J. Mol. Sci.">
        <title>Draft Genome of Tanacetum Coccineum: Genomic Comparison of Closely Related Tanacetum-Family Plants.</title>
        <authorList>
            <person name="Yamashiro T."/>
            <person name="Shiraishi A."/>
            <person name="Nakayama K."/>
            <person name="Satake H."/>
        </authorList>
    </citation>
    <scope>NUCLEOTIDE SEQUENCE</scope>
</reference>
<gene>
    <name evidence="1" type="ORF">Tco_0680163</name>
</gene>
<reference evidence="1" key="2">
    <citation type="submission" date="2022-01" db="EMBL/GenBank/DDBJ databases">
        <authorList>
            <person name="Yamashiro T."/>
            <person name="Shiraishi A."/>
            <person name="Satake H."/>
            <person name="Nakayama K."/>
        </authorList>
    </citation>
    <scope>NUCLEOTIDE SEQUENCE</scope>
</reference>
<sequence length="130" mass="15316">MNEEDVLSERPRYCVVSRSDSTTNWCRLFTGYTSQFRHPFLSYHGNVNVTALAKSIIRKEVAEMEMLKAREDVKIQVERRKLEREDELMEIINASVLRVKTKDTKPYIKLRSSRSVHWDQQVVSELVVKL</sequence>
<keyword evidence="2" id="KW-1185">Reference proteome</keyword>
<protein>
    <submittedName>
        <fullName evidence="1">Uncharacterized protein</fullName>
    </submittedName>
</protein>
<organism evidence="1 2">
    <name type="scientific">Tanacetum coccineum</name>
    <dbReference type="NCBI Taxonomy" id="301880"/>
    <lineage>
        <taxon>Eukaryota</taxon>
        <taxon>Viridiplantae</taxon>
        <taxon>Streptophyta</taxon>
        <taxon>Embryophyta</taxon>
        <taxon>Tracheophyta</taxon>
        <taxon>Spermatophyta</taxon>
        <taxon>Magnoliopsida</taxon>
        <taxon>eudicotyledons</taxon>
        <taxon>Gunneridae</taxon>
        <taxon>Pentapetalae</taxon>
        <taxon>asterids</taxon>
        <taxon>campanulids</taxon>
        <taxon>Asterales</taxon>
        <taxon>Asteraceae</taxon>
        <taxon>Asteroideae</taxon>
        <taxon>Anthemideae</taxon>
        <taxon>Anthemidinae</taxon>
        <taxon>Tanacetum</taxon>
    </lineage>
</organism>
<dbReference type="EMBL" id="BQNB010009590">
    <property type="protein sequence ID" value="GJS65599.1"/>
    <property type="molecule type" value="Genomic_DNA"/>
</dbReference>
<evidence type="ECO:0000313" key="2">
    <source>
        <dbReference type="Proteomes" id="UP001151760"/>
    </source>
</evidence>
<name>A0ABQ4XJS4_9ASTR</name>
<dbReference type="Proteomes" id="UP001151760">
    <property type="component" value="Unassembled WGS sequence"/>
</dbReference>
<comment type="caution">
    <text evidence="1">The sequence shown here is derived from an EMBL/GenBank/DDBJ whole genome shotgun (WGS) entry which is preliminary data.</text>
</comment>
<evidence type="ECO:0000313" key="1">
    <source>
        <dbReference type="EMBL" id="GJS65599.1"/>
    </source>
</evidence>